<dbReference type="InterPro" id="IPR036263">
    <property type="entry name" value="Chorismate_II_sf"/>
</dbReference>
<evidence type="ECO:0000313" key="2">
    <source>
        <dbReference type="EMBL" id="GAA2149864.1"/>
    </source>
</evidence>
<dbReference type="PROSITE" id="PS51168">
    <property type="entry name" value="CHORISMATE_MUT_2"/>
    <property type="match status" value="1"/>
</dbReference>
<evidence type="ECO:0000313" key="3">
    <source>
        <dbReference type="Proteomes" id="UP001422759"/>
    </source>
</evidence>
<dbReference type="SUPFAM" id="SSF48600">
    <property type="entry name" value="Chorismate mutase II"/>
    <property type="match status" value="1"/>
</dbReference>
<dbReference type="InterPro" id="IPR008241">
    <property type="entry name" value="Isochorismate_pyruvate-lyase"/>
</dbReference>
<dbReference type="Gene3D" id="1.20.59.10">
    <property type="entry name" value="Chorismate mutase"/>
    <property type="match status" value="1"/>
</dbReference>
<keyword evidence="3" id="KW-1185">Reference proteome</keyword>
<gene>
    <name evidence="2" type="ORF">GCM10009760_43520</name>
</gene>
<accession>A0ABP5LLX5</accession>
<dbReference type="NCBIfam" id="TIGR01803">
    <property type="entry name" value="CM-like"/>
    <property type="match status" value="1"/>
</dbReference>
<dbReference type="Proteomes" id="UP001422759">
    <property type="component" value="Unassembled WGS sequence"/>
</dbReference>
<reference evidence="3" key="1">
    <citation type="journal article" date="2019" name="Int. J. Syst. Evol. Microbiol.">
        <title>The Global Catalogue of Microorganisms (GCM) 10K type strain sequencing project: providing services to taxonomists for standard genome sequencing and annotation.</title>
        <authorList>
            <consortium name="The Broad Institute Genomics Platform"/>
            <consortium name="The Broad Institute Genome Sequencing Center for Infectious Disease"/>
            <person name="Wu L."/>
            <person name="Ma J."/>
        </authorList>
    </citation>
    <scope>NUCLEOTIDE SEQUENCE [LARGE SCALE GENOMIC DNA]</scope>
    <source>
        <strain evidence="3">JCM 14560</strain>
    </source>
</reference>
<dbReference type="InterPro" id="IPR002701">
    <property type="entry name" value="CM_II_prokaryot"/>
</dbReference>
<proteinExistence type="predicted"/>
<dbReference type="InterPro" id="IPR036979">
    <property type="entry name" value="CM_dom_sf"/>
</dbReference>
<protein>
    <recommendedName>
        <fullName evidence="1">Chorismate mutase domain-containing protein</fullName>
    </recommendedName>
</protein>
<dbReference type="Pfam" id="PF01817">
    <property type="entry name" value="CM_2"/>
    <property type="match status" value="1"/>
</dbReference>
<evidence type="ECO:0000259" key="1">
    <source>
        <dbReference type="PROSITE" id="PS51168"/>
    </source>
</evidence>
<name>A0ABP5LLX5_9ACTN</name>
<sequence>MPGSAAPVGDVTIEVLRERLDRIDERFLEELRARIEICIEIAHFKRENSVPMMQPHRINLVHERAAKFGEENGLSQDFLHELYDLVIAETCRVEDLVIGAVA</sequence>
<dbReference type="EMBL" id="BAAANT010000027">
    <property type="protein sequence ID" value="GAA2149864.1"/>
    <property type="molecule type" value="Genomic_DNA"/>
</dbReference>
<comment type="caution">
    <text evidence="2">The sequence shown here is derived from an EMBL/GenBank/DDBJ whole genome shotgun (WGS) entry which is preliminary data.</text>
</comment>
<dbReference type="SMART" id="SM00830">
    <property type="entry name" value="CM_2"/>
    <property type="match status" value="1"/>
</dbReference>
<feature type="domain" description="Chorismate mutase" evidence="1">
    <location>
        <begin position="7"/>
        <end position="98"/>
    </location>
</feature>
<organism evidence="2 3">
    <name type="scientific">Kitasatospora kazusensis</name>
    <dbReference type="NCBI Taxonomy" id="407974"/>
    <lineage>
        <taxon>Bacteria</taxon>
        <taxon>Bacillati</taxon>
        <taxon>Actinomycetota</taxon>
        <taxon>Actinomycetes</taxon>
        <taxon>Kitasatosporales</taxon>
        <taxon>Streptomycetaceae</taxon>
        <taxon>Kitasatospora</taxon>
    </lineage>
</organism>